<protein>
    <recommendedName>
        <fullName evidence="3">DUF3168 domain-containing protein</fullName>
    </recommendedName>
</protein>
<evidence type="ECO:0008006" key="3">
    <source>
        <dbReference type="Google" id="ProtNLM"/>
    </source>
</evidence>
<comment type="caution">
    <text evidence="1">The sequence shown here is derived from an EMBL/GenBank/DDBJ whole genome shotgun (WGS) entry which is preliminary data.</text>
</comment>
<dbReference type="Proteomes" id="UP000483286">
    <property type="component" value="Unassembled WGS sequence"/>
</dbReference>
<organism evidence="1 2">
    <name type="scientific">Deinococcus arboris</name>
    <dbReference type="NCBI Taxonomy" id="2682977"/>
    <lineage>
        <taxon>Bacteria</taxon>
        <taxon>Thermotogati</taxon>
        <taxon>Deinococcota</taxon>
        <taxon>Deinococci</taxon>
        <taxon>Deinococcales</taxon>
        <taxon>Deinococcaceae</taxon>
        <taxon>Deinococcus</taxon>
    </lineage>
</organism>
<keyword evidence="2" id="KW-1185">Reference proteome</keyword>
<dbReference type="EMBL" id="WQLB01000026">
    <property type="protein sequence ID" value="MVN88288.1"/>
    <property type="molecule type" value="Genomic_DNA"/>
</dbReference>
<dbReference type="AlphaFoldDB" id="A0A7C9I0M1"/>
<dbReference type="RefSeq" id="WP_157460349.1">
    <property type="nucleotide sequence ID" value="NZ_WQLB01000026.1"/>
</dbReference>
<evidence type="ECO:0000313" key="2">
    <source>
        <dbReference type="Proteomes" id="UP000483286"/>
    </source>
</evidence>
<evidence type="ECO:0000313" key="1">
    <source>
        <dbReference type="EMBL" id="MVN88288.1"/>
    </source>
</evidence>
<accession>A0A7C9I0M1</accession>
<sequence length="125" mass="13132">MIQASLPDVRATVATSLQNAGILLGTYILTNGASTPALHVGDPDEGVTVQGLEVLIAPTAEPTVIKTFAGPITIDHYQIRLVAHDGQSLSPALNALLGVFRSATDVNVLQATERYPDQLVFTVTP</sequence>
<reference evidence="1 2" key="1">
    <citation type="submission" date="2019-12" db="EMBL/GenBank/DDBJ databases">
        <title>Deinococcus sp. HMF7620 Genome sequencing and assembly.</title>
        <authorList>
            <person name="Kang H."/>
            <person name="Kim H."/>
            <person name="Joh K."/>
        </authorList>
    </citation>
    <scope>NUCLEOTIDE SEQUENCE [LARGE SCALE GENOMIC DNA]</scope>
    <source>
        <strain evidence="1 2">HMF7620</strain>
    </source>
</reference>
<proteinExistence type="predicted"/>
<gene>
    <name evidence="1" type="ORF">GO986_16200</name>
</gene>
<name>A0A7C9I0M1_9DEIO</name>